<dbReference type="Proteomes" id="UP000886723">
    <property type="component" value="Unassembled WGS sequence"/>
</dbReference>
<proteinExistence type="predicted"/>
<reference evidence="2" key="2">
    <citation type="journal article" date="2021" name="PeerJ">
        <title>Extensive microbial diversity within the chicken gut microbiome revealed by metagenomics and culture.</title>
        <authorList>
            <person name="Gilroy R."/>
            <person name="Ravi A."/>
            <person name="Getino M."/>
            <person name="Pursley I."/>
            <person name="Horton D.L."/>
            <person name="Alikhan N.F."/>
            <person name="Baker D."/>
            <person name="Gharbi K."/>
            <person name="Hall N."/>
            <person name="Watson M."/>
            <person name="Adriaenssens E.M."/>
            <person name="Foster-Nyarko E."/>
            <person name="Jarju S."/>
            <person name="Secka A."/>
            <person name="Antonio M."/>
            <person name="Oren A."/>
            <person name="Chaudhuri R.R."/>
            <person name="La Ragione R."/>
            <person name="Hildebrand F."/>
            <person name="Pallen M.J."/>
        </authorList>
    </citation>
    <scope>NUCLEOTIDE SEQUENCE</scope>
    <source>
        <strain evidence="2">ChiBcec2-4451</strain>
    </source>
</reference>
<dbReference type="AlphaFoldDB" id="A0A9D1NVB4"/>
<evidence type="ECO:0000313" key="3">
    <source>
        <dbReference type="Proteomes" id="UP000886723"/>
    </source>
</evidence>
<reference evidence="2" key="1">
    <citation type="submission" date="2020-10" db="EMBL/GenBank/DDBJ databases">
        <authorList>
            <person name="Gilroy R."/>
        </authorList>
    </citation>
    <scope>NUCLEOTIDE SEQUENCE</scope>
    <source>
        <strain evidence="2">ChiBcec2-4451</strain>
    </source>
</reference>
<accession>A0A9D1NVB4</accession>
<name>A0A9D1NVB4_9FIRM</name>
<gene>
    <name evidence="2" type="ORF">IAA63_10305</name>
</gene>
<comment type="caution">
    <text evidence="2">The sequence shown here is derived from an EMBL/GenBank/DDBJ whole genome shotgun (WGS) entry which is preliminary data.</text>
</comment>
<sequence length="151" mass="17144">MSIGQEVFAIKLYELEQQYGKLQSRIRVCGKNNRRRIREELQRAEEEYEEEHLLLQERVKNCRSRAVSRLAKAQLDYQKATDESIKEQLAADLHGENTTPGEDAQEASALYAEFAIDFATLATQQALIAALSALDGQAEETIEGKELQDEK</sequence>
<dbReference type="EMBL" id="DVON01000213">
    <property type="protein sequence ID" value="HIV13515.1"/>
    <property type="molecule type" value="Genomic_DNA"/>
</dbReference>
<evidence type="ECO:0000313" key="2">
    <source>
        <dbReference type="EMBL" id="HIV13515.1"/>
    </source>
</evidence>
<feature type="coiled-coil region" evidence="1">
    <location>
        <begin position="27"/>
        <end position="65"/>
    </location>
</feature>
<organism evidence="2 3">
    <name type="scientific">Candidatus Pullilachnospira stercoravium</name>
    <dbReference type="NCBI Taxonomy" id="2840913"/>
    <lineage>
        <taxon>Bacteria</taxon>
        <taxon>Bacillati</taxon>
        <taxon>Bacillota</taxon>
        <taxon>Clostridia</taxon>
        <taxon>Lachnospirales</taxon>
        <taxon>Lachnospiraceae</taxon>
        <taxon>Lachnospiraceae incertae sedis</taxon>
        <taxon>Candidatus Pullilachnospira</taxon>
    </lineage>
</organism>
<keyword evidence="1" id="KW-0175">Coiled coil</keyword>
<evidence type="ECO:0000256" key="1">
    <source>
        <dbReference type="SAM" id="Coils"/>
    </source>
</evidence>
<protein>
    <submittedName>
        <fullName evidence="2">Uncharacterized protein</fullName>
    </submittedName>
</protein>